<sequence length="204" mass="23355">MDNLPEWKKQQRKHLIAAREAIPAEIHQQWSQAITGFLKQGLQQPQKMIIGIYWPFRGEYDPRSIAQYFLQQGAILALPEITSKNEPLCFREWSPDTPMKSGAYGIPVPLETPIVRLDALIIPMVGFDQHGYRLGYGSGYFDRTLATYERQPLTIGVAFELQRLDSIYPQAHDISMHYVVTEAGIFRTKDHQLMPASILQDTPQ</sequence>
<evidence type="ECO:0000256" key="5">
    <source>
        <dbReference type="RuleBase" id="RU361279"/>
    </source>
</evidence>
<dbReference type="PANTHER" id="PTHR23407">
    <property type="entry name" value="ATPASE INHIBITOR/5-FORMYLTETRAHYDROFOLATE CYCLO-LIGASE"/>
    <property type="match status" value="1"/>
</dbReference>
<reference evidence="7" key="1">
    <citation type="submission" date="2016-10" db="EMBL/GenBank/DDBJ databases">
        <authorList>
            <person name="Varghese N."/>
            <person name="Submissions S."/>
        </authorList>
    </citation>
    <scope>NUCLEOTIDE SEQUENCE [LARGE SCALE GENOMIC DNA]</scope>
    <source>
        <strain evidence="7">Nm76</strain>
    </source>
</reference>
<name>A0A1H8PIG6_9PROT</name>
<keyword evidence="2 4" id="KW-0547">Nucleotide-binding</keyword>
<dbReference type="PANTHER" id="PTHR23407:SF1">
    <property type="entry name" value="5-FORMYLTETRAHYDROFOLATE CYCLO-LIGASE"/>
    <property type="match status" value="1"/>
</dbReference>
<dbReference type="EC" id="6.3.3.2" evidence="5"/>
<organism evidence="6 7">
    <name type="scientific">Nitrosomonas oligotropha</name>
    <dbReference type="NCBI Taxonomy" id="42354"/>
    <lineage>
        <taxon>Bacteria</taxon>
        <taxon>Pseudomonadati</taxon>
        <taxon>Pseudomonadota</taxon>
        <taxon>Betaproteobacteria</taxon>
        <taxon>Nitrosomonadales</taxon>
        <taxon>Nitrosomonadaceae</taxon>
        <taxon>Nitrosomonas</taxon>
    </lineage>
</organism>
<dbReference type="EMBL" id="FODO01000009">
    <property type="protein sequence ID" value="SEO41353.1"/>
    <property type="molecule type" value="Genomic_DNA"/>
</dbReference>
<dbReference type="Gene3D" id="3.40.50.10420">
    <property type="entry name" value="NagB/RpiA/CoA transferase-like"/>
    <property type="match status" value="1"/>
</dbReference>
<dbReference type="GO" id="GO:0035999">
    <property type="term" value="P:tetrahydrofolate interconversion"/>
    <property type="evidence" value="ECO:0007669"/>
    <property type="project" value="TreeGrafter"/>
</dbReference>
<dbReference type="Pfam" id="PF01812">
    <property type="entry name" value="5-FTHF_cyc-lig"/>
    <property type="match status" value="1"/>
</dbReference>
<dbReference type="SUPFAM" id="SSF100950">
    <property type="entry name" value="NagB/RpiA/CoA transferase-like"/>
    <property type="match status" value="1"/>
</dbReference>
<keyword evidence="7" id="KW-1185">Reference proteome</keyword>
<dbReference type="STRING" id="42354.SAMN05216333_10991"/>
<evidence type="ECO:0000256" key="3">
    <source>
        <dbReference type="ARBA" id="ARBA00022840"/>
    </source>
</evidence>
<feature type="binding site" evidence="4">
    <location>
        <position position="59"/>
    </location>
    <ligand>
        <name>substrate</name>
    </ligand>
</feature>
<dbReference type="GO" id="GO:0009396">
    <property type="term" value="P:folic acid-containing compound biosynthetic process"/>
    <property type="evidence" value="ECO:0007669"/>
    <property type="project" value="TreeGrafter"/>
</dbReference>
<dbReference type="InterPro" id="IPR024185">
    <property type="entry name" value="FTHF_cligase-like_sf"/>
</dbReference>
<dbReference type="InterPro" id="IPR037171">
    <property type="entry name" value="NagB/RpiA_transferase-like"/>
</dbReference>
<proteinExistence type="inferred from homology"/>
<dbReference type="GO" id="GO:0005524">
    <property type="term" value="F:ATP binding"/>
    <property type="evidence" value="ECO:0007669"/>
    <property type="project" value="UniProtKB-KW"/>
</dbReference>
<dbReference type="NCBIfam" id="TIGR02727">
    <property type="entry name" value="MTHFS_bact"/>
    <property type="match status" value="1"/>
</dbReference>
<comment type="similarity">
    <text evidence="1 5">Belongs to the 5-formyltetrahydrofolate cyclo-ligase family.</text>
</comment>
<accession>A0A1H8PIG6</accession>
<dbReference type="RefSeq" id="WP_090318598.1">
    <property type="nucleotide sequence ID" value="NZ_FNOE01000010.1"/>
</dbReference>
<evidence type="ECO:0000256" key="4">
    <source>
        <dbReference type="PIRSR" id="PIRSR006806-1"/>
    </source>
</evidence>
<comment type="cofactor">
    <cofactor evidence="5">
        <name>Mg(2+)</name>
        <dbReference type="ChEBI" id="CHEBI:18420"/>
    </cofactor>
</comment>
<gene>
    <name evidence="6" type="ORF">SAMN05216333_10991</name>
</gene>
<dbReference type="PIRSF" id="PIRSF006806">
    <property type="entry name" value="FTHF_cligase"/>
    <property type="match status" value="1"/>
</dbReference>
<evidence type="ECO:0000313" key="6">
    <source>
        <dbReference type="EMBL" id="SEO41353.1"/>
    </source>
</evidence>
<dbReference type="OrthoDB" id="9801938at2"/>
<dbReference type="InterPro" id="IPR002698">
    <property type="entry name" value="FTHF_cligase"/>
</dbReference>
<dbReference type="GO" id="GO:0046872">
    <property type="term" value="F:metal ion binding"/>
    <property type="evidence" value="ECO:0007669"/>
    <property type="project" value="UniProtKB-KW"/>
</dbReference>
<comment type="catalytic activity">
    <reaction evidence="5">
        <text>(6S)-5-formyl-5,6,7,8-tetrahydrofolate + ATP = (6R)-5,10-methenyltetrahydrofolate + ADP + phosphate</text>
        <dbReference type="Rhea" id="RHEA:10488"/>
        <dbReference type="ChEBI" id="CHEBI:30616"/>
        <dbReference type="ChEBI" id="CHEBI:43474"/>
        <dbReference type="ChEBI" id="CHEBI:57455"/>
        <dbReference type="ChEBI" id="CHEBI:57457"/>
        <dbReference type="ChEBI" id="CHEBI:456216"/>
        <dbReference type="EC" id="6.3.3.2"/>
    </reaction>
</comment>
<dbReference type="AlphaFoldDB" id="A0A1H8PIG6"/>
<keyword evidence="3 4" id="KW-0067">ATP-binding</keyword>
<dbReference type="Proteomes" id="UP000198814">
    <property type="component" value="Unassembled WGS sequence"/>
</dbReference>
<evidence type="ECO:0000256" key="1">
    <source>
        <dbReference type="ARBA" id="ARBA00010638"/>
    </source>
</evidence>
<keyword evidence="5" id="KW-0479">Metal-binding</keyword>
<feature type="binding site" evidence="4">
    <location>
        <begin position="8"/>
        <end position="12"/>
    </location>
    <ligand>
        <name>ATP</name>
        <dbReference type="ChEBI" id="CHEBI:30616"/>
    </ligand>
</feature>
<keyword evidence="5" id="KW-0460">Magnesium</keyword>
<evidence type="ECO:0000313" key="7">
    <source>
        <dbReference type="Proteomes" id="UP000198814"/>
    </source>
</evidence>
<dbReference type="GO" id="GO:0030272">
    <property type="term" value="F:5-formyltetrahydrofolate cyclo-ligase activity"/>
    <property type="evidence" value="ECO:0007669"/>
    <property type="project" value="UniProtKB-EC"/>
</dbReference>
<keyword evidence="6" id="KW-0436">Ligase</keyword>
<evidence type="ECO:0000256" key="2">
    <source>
        <dbReference type="ARBA" id="ARBA00022741"/>
    </source>
</evidence>
<protein>
    <recommendedName>
        <fullName evidence="5">5-formyltetrahydrofolate cyclo-ligase</fullName>
        <ecNumber evidence="5">6.3.3.2</ecNumber>
    </recommendedName>
</protein>